<accession>A0A1X1REQ1</accession>
<comment type="caution">
    <text evidence="1">The sequence shown here is derived from an EMBL/GenBank/DDBJ whole genome shotgun (WGS) entry which is preliminary data.</text>
</comment>
<dbReference type="RefSeq" id="WP_085095111.1">
    <property type="nucleotide sequence ID" value="NZ_AP022603.1"/>
</dbReference>
<reference evidence="1 2" key="1">
    <citation type="submission" date="2016-01" db="EMBL/GenBank/DDBJ databases">
        <title>The new phylogeny of the genus Mycobacterium.</title>
        <authorList>
            <person name="Tarcisio F."/>
            <person name="Conor M."/>
            <person name="Antonella G."/>
            <person name="Elisabetta G."/>
            <person name="Giulia F.S."/>
            <person name="Sara T."/>
            <person name="Anna F."/>
            <person name="Clotilde B."/>
            <person name="Roberto B."/>
            <person name="Veronica D.S."/>
            <person name="Fabio R."/>
            <person name="Monica P."/>
            <person name="Olivier J."/>
            <person name="Enrico T."/>
            <person name="Nicola S."/>
        </authorList>
    </citation>
    <scope>NUCLEOTIDE SEQUENCE [LARGE SCALE GENOMIC DNA]</scope>
    <source>
        <strain evidence="1 2">DSM 44179</strain>
    </source>
</reference>
<organism evidence="1 2">
    <name type="scientific">Mycolicibacterium fallax</name>
    <name type="common">Mycobacterium fallax</name>
    <dbReference type="NCBI Taxonomy" id="1793"/>
    <lineage>
        <taxon>Bacteria</taxon>
        <taxon>Bacillati</taxon>
        <taxon>Actinomycetota</taxon>
        <taxon>Actinomycetes</taxon>
        <taxon>Mycobacteriales</taxon>
        <taxon>Mycobacteriaceae</taxon>
        <taxon>Mycolicibacterium</taxon>
    </lineage>
</organism>
<sequence>MNSITVTVDAVQFAAPVAALATVALFAAWHAAAAPFAGWQAAAAAPAAKRHAATTGSPIRGFA</sequence>
<keyword evidence="2" id="KW-1185">Reference proteome</keyword>
<protein>
    <submittedName>
        <fullName evidence="1">Uncharacterized protein</fullName>
    </submittedName>
</protein>
<proteinExistence type="predicted"/>
<dbReference type="AlphaFoldDB" id="A0A1X1REQ1"/>
<gene>
    <name evidence="1" type="ORF">AWC04_08620</name>
</gene>
<dbReference type="STRING" id="1793.AWC04_08620"/>
<evidence type="ECO:0000313" key="1">
    <source>
        <dbReference type="EMBL" id="ORV04211.1"/>
    </source>
</evidence>
<name>A0A1X1REQ1_MYCFA</name>
<evidence type="ECO:0000313" key="2">
    <source>
        <dbReference type="Proteomes" id="UP000193484"/>
    </source>
</evidence>
<dbReference type="EMBL" id="LQOJ01000031">
    <property type="protein sequence ID" value="ORV04211.1"/>
    <property type="molecule type" value="Genomic_DNA"/>
</dbReference>
<dbReference type="Proteomes" id="UP000193484">
    <property type="component" value="Unassembled WGS sequence"/>
</dbReference>